<keyword evidence="2" id="KW-1185">Reference proteome</keyword>
<organism evidence="1 2">
    <name type="scientific">Actinokineospora spheciospongiae</name>
    <dbReference type="NCBI Taxonomy" id="909613"/>
    <lineage>
        <taxon>Bacteria</taxon>
        <taxon>Bacillati</taxon>
        <taxon>Actinomycetota</taxon>
        <taxon>Actinomycetes</taxon>
        <taxon>Pseudonocardiales</taxon>
        <taxon>Pseudonocardiaceae</taxon>
        <taxon>Actinokineospora</taxon>
    </lineage>
</organism>
<comment type="caution">
    <text evidence="1">The sequence shown here is derived from an EMBL/GenBank/DDBJ whole genome shotgun (WGS) entry which is preliminary data.</text>
</comment>
<name>W7IF66_9PSEU</name>
<proteinExistence type="predicted"/>
<sequence length="59" mass="6791">MGAPVRLRRARRESRDRREICGRLDTHPPIFAQVYEVPVLRGATRGVIMRFRSHYGGVA</sequence>
<gene>
    <name evidence="1" type="ORF">UO65_5228</name>
</gene>
<dbReference type="STRING" id="909613.UO65_5228"/>
<protein>
    <submittedName>
        <fullName evidence="1">Uncharacterized protein</fullName>
    </submittedName>
</protein>
<dbReference type="AlphaFoldDB" id="W7IF66"/>
<accession>W7IF66</accession>
<dbReference type="Proteomes" id="UP000019277">
    <property type="component" value="Unassembled WGS sequence"/>
</dbReference>
<reference evidence="1 2" key="1">
    <citation type="journal article" date="2014" name="Genome Announc.">
        <title>Draft Genome Sequence of the Antitrypanosomally Active Sponge-Associated Bacterium Actinokineospora sp. Strain EG49.</title>
        <authorList>
            <person name="Harjes J."/>
            <person name="Ryu T."/>
            <person name="Abdelmohsen U.R."/>
            <person name="Moitinho-Silva L."/>
            <person name="Horn H."/>
            <person name="Ravasi T."/>
            <person name="Hentschel U."/>
        </authorList>
    </citation>
    <scope>NUCLEOTIDE SEQUENCE [LARGE SCALE GENOMIC DNA]</scope>
    <source>
        <strain evidence="1 2">EG49</strain>
    </source>
</reference>
<dbReference type="EMBL" id="AYXG01000203">
    <property type="protein sequence ID" value="EWC59500.1"/>
    <property type="molecule type" value="Genomic_DNA"/>
</dbReference>
<evidence type="ECO:0000313" key="2">
    <source>
        <dbReference type="Proteomes" id="UP000019277"/>
    </source>
</evidence>
<evidence type="ECO:0000313" key="1">
    <source>
        <dbReference type="EMBL" id="EWC59500.1"/>
    </source>
</evidence>